<reference evidence="3" key="1">
    <citation type="submission" date="2023-07" db="EMBL/GenBank/DDBJ databases">
        <title>Genome sequencing of Purple Non-Sulfur Bacteria from various extreme environments.</title>
        <authorList>
            <person name="Mayer M."/>
        </authorList>
    </citation>
    <scope>NUCLEOTIDE SEQUENCE [LARGE SCALE GENOMIC DNA]</scope>
    <source>
        <strain evidence="3">DSM 17935</strain>
    </source>
</reference>
<dbReference type="InterPro" id="IPR007484">
    <property type="entry name" value="Peptidase_M28"/>
</dbReference>
<keyword evidence="3" id="KW-1185">Reference proteome</keyword>
<organism evidence="2 3">
    <name type="scientific">Rhodobium gokarnense</name>
    <dbReference type="NCBI Taxonomy" id="364296"/>
    <lineage>
        <taxon>Bacteria</taxon>
        <taxon>Pseudomonadati</taxon>
        <taxon>Pseudomonadota</taxon>
        <taxon>Alphaproteobacteria</taxon>
        <taxon>Hyphomicrobiales</taxon>
        <taxon>Rhodobiaceae</taxon>
        <taxon>Rhodobium</taxon>
    </lineage>
</organism>
<dbReference type="Proteomes" id="UP001209755">
    <property type="component" value="Unassembled WGS sequence"/>
</dbReference>
<evidence type="ECO:0000259" key="1">
    <source>
        <dbReference type="Pfam" id="PF04389"/>
    </source>
</evidence>
<protein>
    <submittedName>
        <fullName evidence="2">FMN phosphatase YigB (HAD superfamily)</fullName>
    </submittedName>
</protein>
<dbReference type="InterPro" id="IPR023214">
    <property type="entry name" value="HAD_sf"/>
</dbReference>
<dbReference type="Gene3D" id="3.40.630.10">
    <property type="entry name" value="Zn peptidases"/>
    <property type="match status" value="1"/>
</dbReference>
<evidence type="ECO:0000313" key="2">
    <source>
        <dbReference type="EMBL" id="MCW2308003.1"/>
    </source>
</evidence>
<dbReference type="SUPFAM" id="SSF53187">
    <property type="entry name" value="Zn-dependent exopeptidases"/>
    <property type="match status" value="1"/>
</dbReference>
<accession>A0ABT3HC66</accession>
<dbReference type="PANTHER" id="PTHR12147:SF26">
    <property type="entry name" value="PEPTIDASE M28 DOMAIN-CONTAINING PROTEIN"/>
    <property type="match status" value="1"/>
</dbReference>
<evidence type="ECO:0000313" key="3">
    <source>
        <dbReference type="Proteomes" id="UP001209755"/>
    </source>
</evidence>
<dbReference type="InterPro" id="IPR045175">
    <property type="entry name" value="M28_fam"/>
</dbReference>
<sequence>MRIVLFDLGNTLVDGYNKVLDGATELLESVGTVRDPDGLPVQLGLVSDYYWAATEEENDRLHQEYYKILEATGLAPHFRPFQQRVTLSTAIGVGKPDRRIFEAALKKLGDEVHFHHALFITVTEEHVIGARRLGMMAIHFKGPGQEKGEVDKLVDLIPIIERLLAYSPCCKKRGEAVGRFKSQAAKSKRQDRSISTQLAKVSEQRLRDTIVGLGDFGTRFSYSSGIARVPTWIHNRFVAQGYTGERAPRYQPFNMPGGGEVQQRNVLCGPATNGTGFVLVCAHYDSISELPDANAPGADDNASGVAVLLELAHILRDVELKRGVMFVAFGGEEQGLYGSSHCAEIAASDQWPIDVVINLDMIAYQGVDKPGHIVVEYDQGNRNPKNDAAAKAYGLMMAQAAADYTSLEVEHTDIWNSDYMPFEEKGYACIGVYEATDNPRYHKTTDTIENIEFPHLVEVTKMVLATTMRIGA</sequence>
<feature type="domain" description="Peptidase M28" evidence="1">
    <location>
        <begin position="275"/>
        <end position="466"/>
    </location>
</feature>
<dbReference type="SUPFAM" id="SSF56784">
    <property type="entry name" value="HAD-like"/>
    <property type="match status" value="1"/>
</dbReference>
<proteinExistence type="predicted"/>
<comment type="caution">
    <text evidence="2">The sequence shown here is derived from an EMBL/GenBank/DDBJ whole genome shotgun (WGS) entry which is preliminary data.</text>
</comment>
<dbReference type="InterPro" id="IPR036412">
    <property type="entry name" value="HAD-like_sf"/>
</dbReference>
<dbReference type="RefSeq" id="WP_264601635.1">
    <property type="nucleotide sequence ID" value="NZ_JAOQNS010000006.1"/>
</dbReference>
<dbReference type="PANTHER" id="PTHR12147">
    <property type="entry name" value="METALLOPEPTIDASE M28 FAMILY MEMBER"/>
    <property type="match status" value="1"/>
</dbReference>
<dbReference type="EMBL" id="JAOQNS010000006">
    <property type="protein sequence ID" value="MCW2308003.1"/>
    <property type="molecule type" value="Genomic_DNA"/>
</dbReference>
<dbReference type="Gene3D" id="3.40.50.1000">
    <property type="entry name" value="HAD superfamily/HAD-like"/>
    <property type="match status" value="1"/>
</dbReference>
<gene>
    <name evidence="2" type="ORF">M2319_002342</name>
</gene>
<dbReference type="Pfam" id="PF04389">
    <property type="entry name" value="Peptidase_M28"/>
    <property type="match status" value="1"/>
</dbReference>
<name>A0ABT3HC66_9HYPH</name>